<evidence type="ECO:0000313" key="1">
    <source>
        <dbReference type="EMBL" id="VDM71281.1"/>
    </source>
</evidence>
<accession>A0A3P7IDM6</accession>
<evidence type="ECO:0000313" key="2">
    <source>
        <dbReference type="Proteomes" id="UP000270094"/>
    </source>
</evidence>
<reference evidence="1 2" key="1">
    <citation type="submission" date="2018-11" db="EMBL/GenBank/DDBJ databases">
        <authorList>
            <consortium name="Pathogen Informatics"/>
        </authorList>
    </citation>
    <scope>NUCLEOTIDE SEQUENCE [LARGE SCALE GENOMIC DNA]</scope>
</reference>
<organism evidence="1 2">
    <name type="scientific">Strongylus vulgaris</name>
    <name type="common">Blood worm</name>
    <dbReference type="NCBI Taxonomy" id="40348"/>
    <lineage>
        <taxon>Eukaryota</taxon>
        <taxon>Metazoa</taxon>
        <taxon>Ecdysozoa</taxon>
        <taxon>Nematoda</taxon>
        <taxon>Chromadorea</taxon>
        <taxon>Rhabditida</taxon>
        <taxon>Rhabditina</taxon>
        <taxon>Rhabditomorpha</taxon>
        <taxon>Strongyloidea</taxon>
        <taxon>Strongylidae</taxon>
        <taxon>Strongylus</taxon>
    </lineage>
</organism>
<keyword evidence="2" id="KW-1185">Reference proteome</keyword>
<proteinExistence type="predicted"/>
<sequence length="74" mass="8163">MVGVLKAHGFRITTKVKENIMKPQAMCELNRADKTIPRKERHARIGASPLPFIVAMDAMTEGQATALMNAPVCR</sequence>
<dbReference type="AlphaFoldDB" id="A0A3P7IDM6"/>
<dbReference type="EMBL" id="UYYB01019686">
    <property type="protein sequence ID" value="VDM71281.1"/>
    <property type="molecule type" value="Genomic_DNA"/>
</dbReference>
<dbReference type="Proteomes" id="UP000270094">
    <property type="component" value="Unassembled WGS sequence"/>
</dbReference>
<protein>
    <submittedName>
        <fullName evidence="1">Uncharacterized protein</fullName>
    </submittedName>
</protein>
<name>A0A3P7IDM6_STRVU</name>
<gene>
    <name evidence="1" type="ORF">SVUK_LOCUS6279</name>
</gene>